<evidence type="ECO:0000256" key="6">
    <source>
        <dbReference type="ARBA" id="ARBA00023136"/>
    </source>
</evidence>
<reference evidence="10" key="1">
    <citation type="submission" date="2016-10" db="EMBL/GenBank/DDBJ databases">
        <authorList>
            <person name="Varghese N."/>
            <person name="Submissions S."/>
        </authorList>
    </citation>
    <scope>NUCLEOTIDE SEQUENCE [LARGE SCALE GENOMIC DNA]</scope>
    <source>
        <strain evidence="10">DSM 44209</strain>
    </source>
</reference>
<dbReference type="Proteomes" id="UP000198507">
    <property type="component" value="Unassembled WGS sequence"/>
</dbReference>
<evidence type="ECO:0000313" key="9">
    <source>
        <dbReference type="EMBL" id="SET28247.1"/>
    </source>
</evidence>
<dbReference type="InterPro" id="IPR036259">
    <property type="entry name" value="MFS_trans_sf"/>
</dbReference>
<evidence type="ECO:0000256" key="2">
    <source>
        <dbReference type="ARBA" id="ARBA00022448"/>
    </source>
</evidence>
<keyword evidence="5 7" id="KW-1133">Transmembrane helix</keyword>
<accession>A0A1I0D7T3</accession>
<feature type="transmembrane region" description="Helical" evidence="7">
    <location>
        <begin position="408"/>
        <end position="428"/>
    </location>
</feature>
<dbReference type="SUPFAM" id="SSF103473">
    <property type="entry name" value="MFS general substrate transporter"/>
    <property type="match status" value="1"/>
</dbReference>
<evidence type="ECO:0000256" key="3">
    <source>
        <dbReference type="ARBA" id="ARBA00022475"/>
    </source>
</evidence>
<dbReference type="Pfam" id="PF07690">
    <property type="entry name" value="MFS_1"/>
    <property type="match status" value="1"/>
</dbReference>
<organism evidence="9 10">
    <name type="scientific">Geodermatophilus poikilotrophus</name>
    <dbReference type="NCBI Taxonomy" id="1333667"/>
    <lineage>
        <taxon>Bacteria</taxon>
        <taxon>Bacillati</taxon>
        <taxon>Actinomycetota</taxon>
        <taxon>Actinomycetes</taxon>
        <taxon>Geodermatophilales</taxon>
        <taxon>Geodermatophilaceae</taxon>
        <taxon>Geodermatophilus</taxon>
    </lineage>
</organism>
<dbReference type="PROSITE" id="PS00217">
    <property type="entry name" value="SUGAR_TRANSPORT_2"/>
    <property type="match status" value="1"/>
</dbReference>
<keyword evidence="3" id="KW-1003">Cell membrane</keyword>
<feature type="transmembrane region" description="Helical" evidence="7">
    <location>
        <begin position="119"/>
        <end position="139"/>
    </location>
</feature>
<feature type="transmembrane region" description="Helical" evidence="7">
    <location>
        <begin position="160"/>
        <end position="189"/>
    </location>
</feature>
<keyword evidence="2" id="KW-0813">Transport</keyword>
<evidence type="ECO:0000313" key="10">
    <source>
        <dbReference type="Proteomes" id="UP000198507"/>
    </source>
</evidence>
<feature type="transmembrane region" description="Helical" evidence="7">
    <location>
        <begin position="376"/>
        <end position="396"/>
    </location>
</feature>
<sequence>MATTDLASAPPVTPERRAKAKEATGVAVFGTFIEYYDFSVYGYVAATLAVVFFPSDDPAIGLLNTLLVFGSAFLVRPLGAMFFGWLGDRHGRRTSLIASIILMGAAAGLTGLLPGYAQIGVLAPILLIVLRMMQGFSTGGEIGGAASYIREWATPDRRSLYISFVPSFGNLGKGAAAGVAAIVALLLPGPAMESWGWRIPFLLAIPLAALVLYLRLQVEDSPEYVASKAEHRTTDKPIAEVFRNYKAPLAKVISISLVQNIGTYVGTVFVAVYFSNVLGFSKAAASTIVLVAVLIAAVLIPVCGLLGTRIGAKRLLTYSYLAYLVITIPSFVLMNQHSVGLAMLGLALGMIPYALCQAGTYSIIPEFYPVKVRHTGVAFGHSVGAVVGGGGGPYLATWLSDATGSTFIPAYILVFAGALGLAVISLAVRRNTAPAASHLYR</sequence>
<comment type="subcellular location">
    <subcellularLocation>
        <location evidence="1">Cell membrane</location>
        <topology evidence="1">Multi-pass membrane protein</topology>
    </subcellularLocation>
</comment>
<keyword evidence="6 7" id="KW-0472">Membrane</keyword>
<evidence type="ECO:0000259" key="8">
    <source>
        <dbReference type="PROSITE" id="PS50850"/>
    </source>
</evidence>
<evidence type="ECO:0000256" key="1">
    <source>
        <dbReference type="ARBA" id="ARBA00004651"/>
    </source>
</evidence>
<keyword evidence="4 7" id="KW-0812">Transmembrane</keyword>
<dbReference type="GO" id="GO:0005886">
    <property type="term" value="C:plasma membrane"/>
    <property type="evidence" value="ECO:0007669"/>
    <property type="project" value="UniProtKB-SubCell"/>
</dbReference>
<dbReference type="PANTHER" id="PTHR43045:SF1">
    <property type="entry name" value="SHIKIMATE TRANSPORTER"/>
    <property type="match status" value="1"/>
</dbReference>
<feature type="transmembrane region" description="Helical" evidence="7">
    <location>
        <begin position="59"/>
        <end position="83"/>
    </location>
</feature>
<dbReference type="GO" id="GO:0022857">
    <property type="term" value="F:transmembrane transporter activity"/>
    <property type="evidence" value="ECO:0007669"/>
    <property type="project" value="InterPro"/>
</dbReference>
<feature type="transmembrane region" description="Helical" evidence="7">
    <location>
        <begin position="26"/>
        <end position="53"/>
    </location>
</feature>
<feature type="transmembrane region" description="Helical" evidence="7">
    <location>
        <begin position="340"/>
        <end position="364"/>
    </location>
</feature>
<dbReference type="OrthoDB" id="8953821at2"/>
<feature type="transmembrane region" description="Helical" evidence="7">
    <location>
        <begin position="95"/>
        <end position="113"/>
    </location>
</feature>
<proteinExistence type="predicted"/>
<evidence type="ECO:0000256" key="5">
    <source>
        <dbReference type="ARBA" id="ARBA00022989"/>
    </source>
</evidence>
<dbReference type="InterPro" id="IPR011701">
    <property type="entry name" value="MFS"/>
</dbReference>
<feature type="transmembrane region" description="Helical" evidence="7">
    <location>
        <begin position="195"/>
        <end position="214"/>
    </location>
</feature>
<gene>
    <name evidence="9" type="ORF">SAMN04488546_1973</name>
</gene>
<dbReference type="AlphaFoldDB" id="A0A1I0D7T3"/>
<dbReference type="EMBL" id="FOIE01000003">
    <property type="protein sequence ID" value="SET28247.1"/>
    <property type="molecule type" value="Genomic_DNA"/>
</dbReference>
<evidence type="ECO:0000256" key="4">
    <source>
        <dbReference type="ARBA" id="ARBA00022692"/>
    </source>
</evidence>
<evidence type="ECO:0000256" key="7">
    <source>
        <dbReference type="SAM" id="Phobius"/>
    </source>
</evidence>
<protein>
    <submittedName>
        <fullName evidence="9">MFS transporter, MHS family, proline/betaine transporter</fullName>
    </submittedName>
</protein>
<dbReference type="InterPro" id="IPR020846">
    <property type="entry name" value="MFS_dom"/>
</dbReference>
<keyword evidence="10" id="KW-1185">Reference proteome</keyword>
<feature type="transmembrane region" description="Helical" evidence="7">
    <location>
        <begin position="315"/>
        <end position="334"/>
    </location>
</feature>
<dbReference type="InterPro" id="IPR005829">
    <property type="entry name" value="Sugar_transporter_CS"/>
</dbReference>
<feature type="transmembrane region" description="Helical" evidence="7">
    <location>
        <begin position="286"/>
        <end position="308"/>
    </location>
</feature>
<dbReference type="PANTHER" id="PTHR43045">
    <property type="entry name" value="SHIKIMATE TRANSPORTER"/>
    <property type="match status" value="1"/>
</dbReference>
<feature type="domain" description="Major facilitator superfamily (MFS) profile" evidence="8">
    <location>
        <begin position="23"/>
        <end position="433"/>
    </location>
</feature>
<dbReference type="RefSeq" id="WP_091442946.1">
    <property type="nucleotide sequence ID" value="NZ_FOIE01000003.1"/>
</dbReference>
<name>A0A1I0D7T3_9ACTN</name>
<dbReference type="Gene3D" id="1.20.1250.20">
    <property type="entry name" value="MFS general substrate transporter like domains"/>
    <property type="match status" value="2"/>
</dbReference>
<dbReference type="PROSITE" id="PS50850">
    <property type="entry name" value="MFS"/>
    <property type="match status" value="1"/>
</dbReference>
<feature type="transmembrane region" description="Helical" evidence="7">
    <location>
        <begin position="252"/>
        <end position="274"/>
    </location>
</feature>